<dbReference type="InterPro" id="IPR000477">
    <property type="entry name" value="RT_dom"/>
</dbReference>
<dbReference type="InterPro" id="IPR026960">
    <property type="entry name" value="RVT-Znf"/>
</dbReference>
<dbReference type="InterPro" id="IPR036397">
    <property type="entry name" value="RNaseH_sf"/>
</dbReference>
<evidence type="ECO:0000313" key="2">
    <source>
        <dbReference type="EMBL" id="BBG96599.1"/>
    </source>
</evidence>
<sequence length="862" mass="97707">MLGFEPKTLSEGTIILNHYNCSKKFELQKEYSQILDQEELLWMQKSRANWHKDGDRNTTFFHMTTVVRRRRNKIVGLKDAMGTGEIKTSMFTIGPYKASGPDGFAACLYQQCWEICGAEVCDLVKQVFTTGEIPYDLTRTLIVLVPKVTSPLSMAQMRPISLCNTLYKTISKILLELLHKFRHSKGKKGFVAWKIDLSKAYDRVNWGFLEFVLREIKLPVATIKIIMQCVTTVHFQGNLNGEATPSFTPERGLRQGDPLSLYLFVLCLEKLSHLISEAVVKKEWRAICESPLTSNLGKYLGVPLIHSRLNKATYRSVVDKVQQKLTAWKGKLLSLPGRATLIQSVTASIPLYTMQTIWLLASTCEELDKINRNFLWGSSDDVSKAHLVKWDTVCKSKKKGSLGLKQTDLINQSMLAKVGWRLLQHKESLWSNALIQKYLKGIKIRVGEGLHTSFWTDYWVSDGPLISRFGRVPQDKVDDYLSHGTWDLEKLKDDLPLEMVGHITCVPAGLSCKPDIPIWKHTTTGSFSVKSAYMANCRESSSMDVSWAFIWNIKAPPKIKYFLWLLHQDKLLTNDQRVKRKMTMTANCDICGAPMENAAHIVRNCPVAISVWHQSLMPMNLSLLQVADLHTWVAKNLHNSTILAYGVEWSTMFAFTCWFLWKWRNKNIFDHGFVFPNNPRHIGHRPILKKLENPPALSLLSLGNIRMNECRKGEDGHIAAGGVLRDSSGQWMRGFAVNLGVGQVLEAELWGIYLGMKIAWDIGCSAVVLESDSATAVHLLNKNLEDFHPLATMLRGCQDYINKNWVCSIHHVYRECNMVADKLAKLSSCLELGLSTFQDPPDSIRSFLSEDLLGVCRPRAIV</sequence>
<dbReference type="GO" id="GO:0004523">
    <property type="term" value="F:RNA-DNA hybrid ribonuclease activity"/>
    <property type="evidence" value="ECO:0007669"/>
    <property type="project" value="InterPro"/>
</dbReference>
<feature type="domain" description="Reverse transcriptase" evidence="1">
    <location>
        <begin position="126"/>
        <end position="363"/>
    </location>
</feature>
<accession>A0A4Y1QXL7</accession>
<name>A0A4Y1QXL7_PRUDU</name>
<dbReference type="EMBL" id="AP019298">
    <property type="protein sequence ID" value="BBG96599.1"/>
    <property type="molecule type" value="Genomic_DNA"/>
</dbReference>
<dbReference type="InterPro" id="IPR044730">
    <property type="entry name" value="RNase_H-like_dom_plant"/>
</dbReference>
<protein>
    <recommendedName>
        <fullName evidence="1">Reverse transcriptase domain-containing protein</fullName>
    </recommendedName>
</protein>
<reference evidence="2" key="1">
    <citation type="journal article" date="2019" name="Science">
        <title>Mutation of a bHLH transcription factor allowed almond domestication.</title>
        <authorList>
            <person name="Sanchez-Perez R."/>
            <person name="Pavan S."/>
            <person name="Mazzeo R."/>
            <person name="Moldovan C."/>
            <person name="Aiese Cigliano R."/>
            <person name="Del Cueto J."/>
            <person name="Ricciardi F."/>
            <person name="Lotti C."/>
            <person name="Ricciardi L."/>
            <person name="Dicenta F."/>
            <person name="Lopez-Marques R.L."/>
            <person name="Lindberg Moller B."/>
        </authorList>
    </citation>
    <scope>NUCLEOTIDE SEQUENCE</scope>
</reference>
<dbReference type="PANTHER" id="PTHR33116">
    <property type="entry name" value="REVERSE TRANSCRIPTASE ZINC-BINDING DOMAIN-CONTAINING PROTEIN-RELATED-RELATED"/>
    <property type="match status" value="1"/>
</dbReference>
<dbReference type="Pfam" id="PF13966">
    <property type="entry name" value="zf-RVT"/>
    <property type="match status" value="1"/>
</dbReference>
<organism evidence="2">
    <name type="scientific">Prunus dulcis</name>
    <name type="common">Almond</name>
    <name type="synonym">Amygdalus dulcis</name>
    <dbReference type="NCBI Taxonomy" id="3755"/>
    <lineage>
        <taxon>Eukaryota</taxon>
        <taxon>Viridiplantae</taxon>
        <taxon>Streptophyta</taxon>
        <taxon>Embryophyta</taxon>
        <taxon>Tracheophyta</taxon>
        <taxon>Spermatophyta</taxon>
        <taxon>Magnoliopsida</taxon>
        <taxon>eudicotyledons</taxon>
        <taxon>Gunneridae</taxon>
        <taxon>Pentapetalae</taxon>
        <taxon>rosids</taxon>
        <taxon>fabids</taxon>
        <taxon>Rosales</taxon>
        <taxon>Rosaceae</taxon>
        <taxon>Amygdaloideae</taxon>
        <taxon>Amygdaleae</taxon>
        <taxon>Prunus</taxon>
    </lineage>
</organism>
<dbReference type="PROSITE" id="PS50878">
    <property type="entry name" value="RT_POL"/>
    <property type="match status" value="1"/>
</dbReference>
<dbReference type="PANTHER" id="PTHR33116:SF78">
    <property type="entry name" value="OS12G0587133 PROTEIN"/>
    <property type="match status" value="1"/>
</dbReference>
<dbReference type="Gene3D" id="3.30.420.10">
    <property type="entry name" value="Ribonuclease H-like superfamily/Ribonuclease H"/>
    <property type="match status" value="1"/>
</dbReference>
<dbReference type="SUPFAM" id="SSF53098">
    <property type="entry name" value="Ribonuclease H-like"/>
    <property type="match status" value="1"/>
</dbReference>
<dbReference type="Pfam" id="PF13456">
    <property type="entry name" value="RVT_3"/>
    <property type="match status" value="1"/>
</dbReference>
<dbReference type="SUPFAM" id="SSF56672">
    <property type="entry name" value="DNA/RNA polymerases"/>
    <property type="match status" value="1"/>
</dbReference>
<dbReference type="GO" id="GO:0003676">
    <property type="term" value="F:nucleic acid binding"/>
    <property type="evidence" value="ECO:0007669"/>
    <property type="project" value="InterPro"/>
</dbReference>
<dbReference type="InterPro" id="IPR012337">
    <property type="entry name" value="RNaseH-like_sf"/>
</dbReference>
<proteinExistence type="predicted"/>
<dbReference type="AlphaFoldDB" id="A0A4Y1QXL7"/>
<dbReference type="Pfam" id="PF00078">
    <property type="entry name" value="RVT_1"/>
    <property type="match status" value="1"/>
</dbReference>
<gene>
    <name evidence="2" type="ORF">Prudu_005450</name>
</gene>
<evidence type="ECO:0000259" key="1">
    <source>
        <dbReference type="PROSITE" id="PS50878"/>
    </source>
</evidence>
<dbReference type="InterPro" id="IPR043502">
    <property type="entry name" value="DNA/RNA_pol_sf"/>
</dbReference>
<dbReference type="CDD" id="cd06222">
    <property type="entry name" value="RNase_H_like"/>
    <property type="match status" value="1"/>
</dbReference>
<dbReference type="InterPro" id="IPR002156">
    <property type="entry name" value="RNaseH_domain"/>
</dbReference>